<sequence>MKNPKRLSISPSWPMKSIALGVFASILSAAIALIITTTGSHSVHPLWLLMGQYIIGSGIAFPRSRPVVSLKLHGWRLITGLWAFGAYYAVLGMQGASAAEASMILNSAPIFATFYAIGQIRARLSALFAFIGIAMMLMANKTSIEFQLWQLLALSAALAYAASFIILGTLSRLGEPPMTTNSIYNLSAGGVIAILLLVYQPALPTSWWPVLAVGGIAALRIQVITYAANSPAAAARVSVLTNLAFVWLVLIEWFQGRTYSLTEWLAIALVIFAIGLIRPNQGKSN</sequence>
<keyword evidence="1" id="KW-0472">Membrane</keyword>
<evidence type="ECO:0000313" key="3">
    <source>
        <dbReference type="EMBL" id="TFH93379.1"/>
    </source>
</evidence>
<dbReference type="AlphaFoldDB" id="A0A4Y8WKZ3"/>
<reference evidence="3 4" key="1">
    <citation type="submission" date="2019-01" db="EMBL/GenBank/DDBJ databases">
        <title>Vibrio BEI176 sp. nov, a marine bacterium isolated from China: eastern marignal seas.</title>
        <authorList>
            <person name="Li B."/>
        </authorList>
    </citation>
    <scope>NUCLEOTIDE SEQUENCE [LARGE SCALE GENOMIC DNA]</scope>
    <source>
        <strain evidence="3 4">BEI176</strain>
    </source>
</reference>
<dbReference type="Proteomes" id="UP000297753">
    <property type="component" value="Unassembled WGS sequence"/>
</dbReference>
<proteinExistence type="predicted"/>
<protein>
    <recommendedName>
        <fullName evidence="2">EamA domain-containing protein</fullName>
    </recommendedName>
</protein>
<dbReference type="RefSeq" id="WP_134833639.1">
    <property type="nucleotide sequence ID" value="NZ_SATR01000001.1"/>
</dbReference>
<feature type="transmembrane region" description="Helical" evidence="1">
    <location>
        <begin position="124"/>
        <end position="142"/>
    </location>
</feature>
<dbReference type="GO" id="GO:0016020">
    <property type="term" value="C:membrane"/>
    <property type="evidence" value="ECO:0007669"/>
    <property type="project" value="InterPro"/>
</dbReference>
<dbReference type="Pfam" id="PF00892">
    <property type="entry name" value="EamA"/>
    <property type="match status" value="1"/>
</dbReference>
<feature type="domain" description="EamA" evidence="2">
    <location>
        <begin position="148"/>
        <end position="277"/>
    </location>
</feature>
<feature type="transmembrane region" description="Helical" evidence="1">
    <location>
        <begin position="148"/>
        <end position="170"/>
    </location>
</feature>
<evidence type="ECO:0000259" key="2">
    <source>
        <dbReference type="Pfam" id="PF00892"/>
    </source>
</evidence>
<name>A0A4Y8WKZ3_9VIBR</name>
<keyword evidence="1" id="KW-1133">Transmembrane helix</keyword>
<keyword evidence="4" id="KW-1185">Reference proteome</keyword>
<feature type="transmembrane region" description="Helical" evidence="1">
    <location>
        <begin position="206"/>
        <end position="226"/>
    </location>
</feature>
<dbReference type="InterPro" id="IPR037185">
    <property type="entry name" value="EmrE-like"/>
</dbReference>
<organism evidence="3 4">
    <name type="scientific">Vibrio ouci</name>
    <dbReference type="NCBI Taxonomy" id="2499078"/>
    <lineage>
        <taxon>Bacteria</taxon>
        <taxon>Pseudomonadati</taxon>
        <taxon>Pseudomonadota</taxon>
        <taxon>Gammaproteobacteria</taxon>
        <taxon>Vibrionales</taxon>
        <taxon>Vibrionaceae</taxon>
        <taxon>Vibrio</taxon>
    </lineage>
</organism>
<feature type="transmembrane region" description="Helical" evidence="1">
    <location>
        <begin position="182"/>
        <end position="200"/>
    </location>
</feature>
<feature type="transmembrane region" description="Helical" evidence="1">
    <location>
        <begin position="259"/>
        <end position="277"/>
    </location>
</feature>
<dbReference type="EMBL" id="SATR01000001">
    <property type="protein sequence ID" value="TFH93379.1"/>
    <property type="molecule type" value="Genomic_DNA"/>
</dbReference>
<dbReference type="SUPFAM" id="SSF103481">
    <property type="entry name" value="Multidrug resistance efflux transporter EmrE"/>
    <property type="match status" value="1"/>
</dbReference>
<dbReference type="InterPro" id="IPR000620">
    <property type="entry name" value="EamA_dom"/>
</dbReference>
<feature type="transmembrane region" description="Helical" evidence="1">
    <location>
        <begin position="73"/>
        <end position="90"/>
    </location>
</feature>
<dbReference type="OrthoDB" id="9980831at2"/>
<feature type="transmembrane region" description="Helical" evidence="1">
    <location>
        <begin position="233"/>
        <end position="253"/>
    </location>
</feature>
<evidence type="ECO:0000256" key="1">
    <source>
        <dbReference type="SAM" id="Phobius"/>
    </source>
</evidence>
<gene>
    <name evidence="3" type="ORF">ELS82_00020</name>
</gene>
<keyword evidence="1" id="KW-0812">Transmembrane</keyword>
<evidence type="ECO:0000313" key="4">
    <source>
        <dbReference type="Proteomes" id="UP000297753"/>
    </source>
</evidence>
<accession>A0A4Y8WKZ3</accession>
<comment type="caution">
    <text evidence="3">The sequence shown here is derived from an EMBL/GenBank/DDBJ whole genome shotgun (WGS) entry which is preliminary data.</text>
</comment>